<dbReference type="EMBL" id="KN124131">
    <property type="protein sequence ID" value="KFO22103.1"/>
    <property type="molecule type" value="Genomic_DNA"/>
</dbReference>
<feature type="transmembrane region" description="Helical" evidence="10">
    <location>
        <begin position="250"/>
        <end position="273"/>
    </location>
</feature>
<dbReference type="PROSITE" id="PS50262">
    <property type="entry name" value="G_PROTEIN_RECEP_F1_2"/>
    <property type="match status" value="1"/>
</dbReference>
<dbReference type="InterPro" id="IPR017452">
    <property type="entry name" value="GPCR_Rhodpsn_7TM"/>
</dbReference>
<evidence type="ECO:0000256" key="3">
    <source>
        <dbReference type="ARBA" id="ARBA00022606"/>
    </source>
</evidence>
<feature type="domain" description="G-protein coupled receptors family 1 profile" evidence="11">
    <location>
        <begin position="104"/>
        <end position="214"/>
    </location>
</feature>
<dbReference type="GO" id="GO:0004984">
    <property type="term" value="F:olfactory receptor activity"/>
    <property type="evidence" value="ECO:0007669"/>
    <property type="project" value="TreeGrafter"/>
</dbReference>
<dbReference type="InterPro" id="IPR047132">
    <property type="entry name" value="Olfact_rcpt_6C-like"/>
</dbReference>
<keyword evidence="5" id="KW-0552">Olfaction</keyword>
<keyword evidence="7" id="KW-0297">G-protein coupled receptor</keyword>
<dbReference type="GO" id="GO:0005886">
    <property type="term" value="C:plasma membrane"/>
    <property type="evidence" value="ECO:0007669"/>
    <property type="project" value="UniProtKB-SubCell"/>
</dbReference>
<keyword evidence="4 10" id="KW-0812">Transmembrane</keyword>
<evidence type="ECO:0000256" key="7">
    <source>
        <dbReference type="ARBA" id="ARBA00023040"/>
    </source>
</evidence>
<evidence type="ECO:0000256" key="9">
    <source>
        <dbReference type="ARBA" id="ARBA00023170"/>
    </source>
</evidence>
<dbReference type="eggNOG" id="ENOG502SFXX">
    <property type="taxonomic scope" value="Eukaryota"/>
</dbReference>
<keyword evidence="3" id="KW-0716">Sensory transduction</keyword>
<feature type="transmembrane region" description="Helical" evidence="10">
    <location>
        <begin position="123"/>
        <end position="145"/>
    </location>
</feature>
<evidence type="ECO:0000259" key="11">
    <source>
        <dbReference type="PROSITE" id="PS50262"/>
    </source>
</evidence>
<keyword evidence="2" id="KW-1003">Cell membrane</keyword>
<dbReference type="FunFam" id="1.20.1070.10:FF:000410">
    <property type="entry name" value="Olfactory receptor 1348"/>
    <property type="match status" value="1"/>
</dbReference>
<evidence type="ECO:0000256" key="6">
    <source>
        <dbReference type="ARBA" id="ARBA00022989"/>
    </source>
</evidence>
<dbReference type="AlphaFoldDB" id="A0A091CVH9"/>
<reference evidence="12 13" key="1">
    <citation type="submission" date="2013-11" db="EMBL/GenBank/DDBJ databases">
        <title>The Damaraland mole rat (Fukomys damarensis) genome and evolution of African mole rats.</title>
        <authorList>
            <person name="Gladyshev V.N."/>
            <person name="Fang X."/>
        </authorList>
    </citation>
    <scope>NUCLEOTIDE SEQUENCE [LARGE SCALE GENOMIC DNA]</scope>
    <source>
        <tissue evidence="12">Liver</tissue>
    </source>
</reference>
<dbReference type="SUPFAM" id="SSF81321">
    <property type="entry name" value="Family A G protein-coupled receptor-like"/>
    <property type="match status" value="1"/>
</dbReference>
<keyword evidence="13" id="KW-1185">Reference proteome</keyword>
<feature type="transmembrane region" description="Helical" evidence="10">
    <location>
        <begin position="226"/>
        <end position="244"/>
    </location>
</feature>
<dbReference type="PRINTS" id="PR00237">
    <property type="entry name" value="GPCRRHODOPSN"/>
</dbReference>
<feature type="transmembrane region" description="Helical" evidence="10">
    <location>
        <begin position="89"/>
        <end position="111"/>
    </location>
</feature>
<keyword evidence="8 10" id="KW-0472">Membrane</keyword>
<keyword evidence="7" id="KW-0807">Transducer</keyword>
<accession>A0A091CVH9</accession>
<evidence type="ECO:0000256" key="4">
    <source>
        <dbReference type="ARBA" id="ARBA00022692"/>
    </source>
</evidence>
<dbReference type="PANTHER" id="PTHR26454:SF167">
    <property type="entry name" value="OLFACTORY RECEPTOR"/>
    <property type="match status" value="1"/>
</dbReference>
<dbReference type="InterPro" id="IPR000276">
    <property type="entry name" value="GPCR_Rhodpsn"/>
</dbReference>
<evidence type="ECO:0000256" key="2">
    <source>
        <dbReference type="ARBA" id="ARBA00022475"/>
    </source>
</evidence>
<feature type="transmembrane region" description="Helical" evidence="10">
    <location>
        <begin position="165"/>
        <end position="183"/>
    </location>
</feature>
<name>A0A091CVH9_FUKDA</name>
<comment type="subcellular location">
    <subcellularLocation>
        <location evidence="1">Cell membrane</location>
        <topology evidence="1">Multi-pass membrane protein</topology>
    </subcellularLocation>
</comment>
<evidence type="ECO:0000256" key="8">
    <source>
        <dbReference type="ARBA" id="ARBA00023136"/>
    </source>
</evidence>
<evidence type="ECO:0000256" key="10">
    <source>
        <dbReference type="SAM" id="Phobius"/>
    </source>
</evidence>
<keyword evidence="6 10" id="KW-1133">Transmembrane helix</keyword>
<gene>
    <name evidence="12" type="ORF">H920_16483</name>
</gene>
<keyword evidence="9 12" id="KW-0675">Receptor</keyword>
<proteinExistence type="predicted"/>
<evidence type="ECO:0000256" key="1">
    <source>
        <dbReference type="ARBA" id="ARBA00004651"/>
    </source>
</evidence>
<sequence length="282" mass="32293">MGQGSGSDVYEKVYEFYSRGAEQKHLKSRLPVFLPHFHMIFLEILAQGQYLATDPWYHRELLSSAMNNDNNAREFVLLGFSHHHEFQTLLFGFILFIYILTILGNLAIMVLTCLDSRFHSPLYFFLCNFSITKMLVTSTVVPRILADLLPTHRTMSLAQCLTQSFFYFTLGSTTFLILTVIAFDCYVDICHPLHYPTIMSSSVCVKLVVDCWVVRTQKAFSTCASHLTVVVLGYGSIIFIYVRTGRGHSIHFYKMVALMTAVGTPFINPFTFWNEKIKSLRT</sequence>
<protein>
    <submittedName>
        <fullName evidence="12">Olfactory receptor 6V1</fullName>
    </submittedName>
</protein>
<dbReference type="Gene3D" id="1.20.1070.10">
    <property type="entry name" value="Rhodopsin 7-helix transmembrane proteins"/>
    <property type="match status" value="1"/>
</dbReference>
<organism evidence="12 13">
    <name type="scientific">Fukomys damarensis</name>
    <name type="common">Damaraland mole rat</name>
    <name type="synonym">Cryptomys damarensis</name>
    <dbReference type="NCBI Taxonomy" id="885580"/>
    <lineage>
        <taxon>Eukaryota</taxon>
        <taxon>Metazoa</taxon>
        <taxon>Chordata</taxon>
        <taxon>Craniata</taxon>
        <taxon>Vertebrata</taxon>
        <taxon>Euteleostomi</taxon>
        <taxon>Mammalia</taxon>
        <taxon>Eutheria</taxon>
        <taxon>Euarchontoglires</taxon>
        <taxon>Glires</taxon>
        <taxon>Rodentia</taxon>
        <taxon>Hystricomorpha</taxon>
        <taxon>Bathyergidae</taxon>
        <taxon>Fukomys</taxon>
    </lineage>
</organism>
<dbReference type="Pfam" id="PF00001">
    <property type="entry name" value="7tm_1"/>
    <property type="match status" value="1"/>
</dbReference>
<evidence type="ECO:0000313" key="12">
    <source>
        <dbReference type="EMBL" id="KFO22103.1"/>
    </source>
</evidence>
<dbReference type="Proteomes" id="UP000028990">
    <property type="component" value="Unassembled WGS sequence"/>
</dbReference>
<evidence type="ECO:0000313" key="13">
    <source>
        <dbReference type="Proteomes" id="UP000028990"/>
    </source>
</evidence>
<dbReference type="GO" id="GO:0004930">
    <property type="term" value="F:G protein-coupled receptor activity"/>
    <property type="evidence" value="ECO:0007669"/>
    <property type="project" value="UniProtKB-KW"/>
</dbReference>
<dbReference type="PANTHER" id="PTHR26454">
    <property type="entry name" value="OLFACTORY RECEPTOR"/>
    <property type="match status" value="1"/>
</dbReference>
<evidence type="ECO:0000256" key="5">
    <source>
        <dbReference type="ARBA" id="ARBA00022725"/>
    </source>
</evidence>